<keyword evidence="1" id="KW-1133">Transmembrane helix</keyword>
<evidence type="ECO:0000313" key="3">
    <source>
        <dbReference type="EMBL" id="WNC72085.1"/>
    </source>
</evidence>
<dbReference type="Proteomes" id="UP001258994">
    <property type="component" value="Chromosome"/>
</dbReference>
<evidence type="ECO:0000313" key="4">
    <source>
        <dbReference type="Proteomes" id="UP001258994"/>
    </source>
</evidence>
<evidence type="ECO:0000256" key="1">
    <source>
        <dbReference type="SAM" id="Phobius"/>
    </source>
</evidence>
<proteinExistence type="predicted"/>
<feature type="domain" description="Chlorhexidine efflux transporter" evidence="2">
    <location>
        <begin position="2"/>
        <end position="63"/>
    </location>
</feature>
<feature type="transmembrane region" description="Helical" evidence="1">
    <location>
        <begin position="12"/>
        <end position="30"/>
    </location>
</feature>
<reference evidence="4" key="1">
    <citation type="submission" date="2023-09" db="EMBL/GenBank/DDBJ databases">
        <authorList>
            <person name="Li S."/>
            <person name="Li X."/>
            <person name="Zhang C."/>
            <person name="Zhao Z."/>
        </authorList>
    </citation>
    <scope>NUCLEOTIDE SEQUENCE [LARGE SCALE GENOMIC DNA]</scope>
    <source>
        <strain evidence="4">SQ149</strain>
    </source>
</reference>
<keyword evidence="1" id="KW-0472">Membrane</keyword>
<evidence type="ECO:0000259" key="2">
    <source>
        <dbReference type="Pfam" id="PF05232"/>
    </source>
</evidence>
<organism evidence="3 4">
    <name type="scientific">Thalassotalea psychrophila</name>
    <dbReference type="NCBI Taxonomy" id="3065647"/>
    <lineage>
        <taxon>Bacteria</taxon>
        <taxon>Pseudomonadati</taxon>
        <taxon>Pseudomonadota</taxon>
        <taxon>Gammaproteobacteria</taxon>
        <taxon>Alteromonadales</taxon>
        <taxon>Colwelliaceae</taxon>
        <taxon>Thalassotalea</taxon>
    </lineage>
</organism>
<dbReference type="NCBIfam" id="NF033664">
    <property type="entry name" value="PACE_transport"/>
    <property type="match status" value="1"/>
</dbReference>
<dbReference type="InterPro" id="IPR007896">
    <property type="entry name" value="BTP_bacteria"/>
</dbReference>
<dbReference type="RefSeq" id="WP_348391205.1">
    <property type="nucleotide sequence ID" value="NZ_CP134145.1"/>
</dbReference>
<dbReference type="EMBL" id="CP134145">
    <property type="protein sequence ID" value="WNC72085.1"/>
    <property type="molecule type" value="Genomic_DNA"/>
</dbReference>
<sequence>MRSKQDRIRHAIAFEIIGLAILIGVMGQLGYDMAHIGLIGVFFSIIATFWNYAFNIGFDRLMLKTLHTLKKTFWIRILHSLSFEAGLLVITIPVIAWTLDISFWHAFIMDIGMVIFYVIYAYLFNLAYDNVYPIDEGQLF</sequence>
<accession>A0ABY9TTJ9</accession>
<keyword evidence="1" id="KW-0812">Transmembrane</keyword>
<feature type="domain" description="Chlorhexidine efflux transporter" evidence="2">
    <location>
        <begin position="71"/>
        <end position="133"/>
    </location>
</feature>
<feature type="transmembrane region" description="Helical" evidence="1">
    <location>
        <begin position="103"/>
        <end position="123"/>
    </location>
</feature>
<gene>
    <name evidence="3" type="ORF">RGQ13_18490</name>
</gene>
<feature type="transmembrane region" description="Helical" evidence="1">
    <location>
        <begin position="36"/>
        <end position="53"/>
    </location>
</feature>
<feature type="transmembrane region" description="Helical" evidence="1">
    <location>
        <begin position="73"/>
        <end position="97"/>
    </location>
</feature>
<protein>
    <submittedName>
        <fullName evidence="3">PACE efflux transporter</fullName>
    </submittedName>
</protein>
<name>A0ABY9TTJ9_9GAMM</name>
<keyword evidence="4" id="KW-1185">Reference proteome</keyword>
<dbReference type="Pfam" id="PF05232">
    <property type="entry name" value="BTP"/>
    <property type="match status" value="2"/>
</dbReference>
<dbReference type="InterPro" id="IPR058208">
    <property type="entry name" value="PACE"/>
</dbReference>